<dbReference type="Pfam" id="PF13442">
    <property type="entry name" value="Cytochrome_CBB3"/>
    <property type="match status" value="1"/>
</dbReference>
<evidence type="ECO:0000259" key="6">
    <source>
        <dbReference type="PROSITE" id="PS51007"/>
    </source>
</evidence>
<keyword evidence="5" id="KW-0732">Signal</keyword>
<feature type="signal peptide" evidence="5">
    <location>
        <begin position="1"/>
        <end position="23"/>
    </location>
</feature>
<dbReference type="SUPFAM" id="SSF46626">
    <property type="entry name" value="Cytochrome c"/>
    <property type="match status" value="1"/>
</dbReference>
<dbReference type="InterPro" id="IPR036909">
    <property type="entry name" value="Cyt_c-like_dom_sf"/>
</dbReference>
<dbReference type="AlphaFoldDB" id="A0A4R7JQ02"/>
<keyword evidence="3 4" id="KW-0408">Iron</keyword>
<reference evidence="7 8" key="1">
    <citation type="submission" date="2019-03" db="EMBL/GenBank/DDBJ databases">
        <title>Genomic Encyclopedia of Type Strains, Phase IV (KMG-IV): sequencing the most valuable type-strain genomes for metagenomic binning, comparative biology and taxonomic classification.</title>
        <authorList>
            <person name="Goeker M."/>
        </authorList>
    </citation>
    <scope>NUCLEOTIDE SEQUENCE [LARGE SCALE GENOMIC DNA]</scope>
    <source>
        <strain evidence="7 8">DSM 15505</strain>
    </source>
</reference>
<keyword evidence="2 4" id="KW-0479">Metal-binding</keyword>
<feature type="chain" id="PRO_5020895838" evidence="5">
    <location>
        <begin position="24"/>
        <end position="112"/>
    </location>
</feature>
<evidence type="ECO:0000313" key="7">
    <source>
        <dbReference type="EMBL" id="TDT40252.1"/>
    </source>
</evidence>
<evidence type="ECO:0000256" key="1">
    <source>
        <dbReference type="ARBA" id="ARBA00022617"/>
    </source>
</evidence>
<evidence type="ECO:0000313" key="8">
    <source>
        <dbReference type="Proteomes" id="UP000295830"/>
    </source>
</evidence>
<dbReference type="GO" id="GO:0020037">
    <property type="term" value="F:heme binding"/>
    <property type="evidence" value="ECO:0007669"/>
    <property type="project" value="InterPro"/>
</dbReference>
<evidence type="ECO:0000256" key="3">
    <source>
        <dbReference type="ARBA" id="ARBA00023004"/>
    </source>
</evidence>
<protein>
    <submittedName>
        <fullName evidence="7">Cytochrome c55X</fullName>
    </submittedName>
</protein>
<dbReference type="Gene3D" id="1.10.760.10">
    <property type="entry name" value="Cytochrome c-like domain"/>
    <property type="match status" value="1"/>
</dbReference>
<keyword evidence="8" id="KW-1185">Reference proteome</keyword>
<feature type="domain" description="Cytochrome c" evidence="6">
    <location>
        <begin position="25"/>
        <end position="104"/>
    </location>
</feature>
<accession>A0A4R7JQ02</accession>
<dbReference type="PROSITE" id="PS51007">
    <property type="entry name" value="CYTC"/>
    <property type="match status" value="1"/>
</dbReference>
<proteinExistence type="predicted"/>
<evidence type="ECO:0000256" key="4">
    <source>
        <dbReference type="PROSITE-ProRule" id="PRU00433"/>
    </source>
</evidence>
<evidence type="ECO:0000256" key="2">
    <source>
        <dbReference type="ARBA" id="ARBA00022723"/>
    </source>
</evidence>
<sequence>MIRWKRRLAIIAMIGVGSLHGHAEQPSESGLRELVLQDCGSCHGMTLKGGLGPALRPSDLENRSVEAVAAIIRSGVPETAMPPWKDLLSDGEIRWISEALKSGSLVNNDDSR</sequence>
<name>A0A4R7JQ02_9GAMM</name>
<dbReference type="InterPro" id="IPR009056">
    <property type="entry name" value="Cyt_c-like_dom"/>
</dbReference>
<dbReference type="Proteomes" id="UP000295830">
    <property type="component" value="Unassembled WGS sequence"/>
</dbReference>
<evidence type="ECO:0000256" key="5">
    <source>
        <dbReference type="SAM" id="SignalP"/>
    </source>
</evidence>
<dbReference type="EMBL" id="SOAX01000004">
    <property type="protein sequence ID" value="TDT40252.1"/>
    <property type="molecule type" value="Genomic_DNA"/>
</dbReference>
<keyword evidence="1 4" id="KW-0349">Heme</keyword>
<dbReference type="GO" id="GO:0009055">
    <property type="term" value="F:electron transfer activity"/>
    <property type="evidence" value="ECO:0007669"/>
    <property type="project" value="InterPro"/>
</dbReference>
<comment type="caution">
    <text evidence="7">The sequence shown here is derived from an EMBL/GenBank/DDBJ whole genome shotgun (WGS) entry which is preliminary data.</text>
</comment>
<dbReference type="RefSeq" id="WP_243865010.1">
    <property type="nucleotide sequence ID" value="NZ_SOAX01000004.1"/>
</dbReference>
<gene>
    <name evidence="7" type="ORF">DES49_2017</name>
</gene>
<dbReference type="GO" id="GO:0046872">
    <property type="term" value="F:metal ion binding"/>
    <property type="evidence" value="ECO:0007669"/>
    <property type="project" value="UniProtKB-KW"/>
</dbReference>
<organism evidence="7 8">
    <name type="scientific">Halospina denitrificans</name>
    <dbReference type="NCBI Taxonomy" id="332522"/>
    <lineage>
        <taxon>Bacteria</taxon>
        <taxon>Pseudomonadati</taxon>
        <taxon>Pseudomonadota</taxon>
        <taxon>Gammaproteobacteria</taxon>
        <taxon>Halospina</taxon>
    </lineage>
</organism>